<dbReference type="GO" id="GO:0051225">
    <property type="term" value="P:spindle assembly"/>
    <property type="evidence" value="ECO:0007669"/>
    <property type="project" value="TreeGrafter"/>
</dbReference>
<feature type="compositionally biased region" description="Polar residues" evidence="6">
    <location>
        <begin position="130"/>
        <end position="146"/>
    </location>
</feature>
<dbReference type="InterPro" id="IPR007259">
    <property type="entry name" value="GCP"/>
</dbReference>
<dbReference type="GO" id="GO:0051321">
    <property type="term" value="P:meiotic cell cycle"/>
    <property type="evidence" value="ECO:0007669"/>
    <property type="project" value="TreeGrafter"/>
</dbReference>
<dbReference type="PANTHER" id="PTHR19302:SF14">
    <property type="entry name" value="GAMMA-TUBULIN COMPLEX COMPONENT 3"/>
    <property type="match status" value="1"/>
</dbReference>
<proteinExistence type="inferred from homology"/>
<dbReference type="GO" id="GO:0007020">
    <property type="term" value="P:microtubule nucleation"/>
    <property type="evidence" value="ECO:0007669"/>
    <property type="project" value="InterPro"/>
</dbReference>
<dbReference type="OrthoDB" id="5860513at2759"/>
<gene>
    <name evidence="9" type="ORF">Vbra_13716</name>
</gene>
<dbReference type="GO" id="GO:0043015">
    <property type="term" value="F:gamma-tubulin binding"/>
    <property type="evidence" value="ECO:0007669"/>
    <property type="project" value="InterPro"/>
</dbReference>
<accession>A0A0G4EX60</accession>
<keyword evidence="3" id="KW-0963">Cytoplasm</keyword>
<dbReference type="PhylomeDB" id="A0A0G4EX60"/>
<evidence type="ECO:0000256" key="6">
    <source>
        <dbReference type="SAM" id="MobiDB-lite"/>
    </source>
</evidence>
<evidence type="ECO:0000313" key="9">
    <source>
        <dbReference type="EMBL" id="CEM02679.1"/>
    </source>
</evidence>
<dbReference type="VEuPathDB" id="CryptoDB:Vbra_13716"/>
<evidence type="ECO:0000256" key="2">
    <source>
        <dbReference type="ARBA" id="ARBA00010337"/>
    </source>
</evidence>
<dbReference type="Pfam" id="PF04130">
    <property type="entry name" value="GCP_C_terminal"/>
    <property type="match status" value="1"/>
</dbReference>
<feature type="region of interest" description="Disordered" evidence="6">
    <location>
        <begin position="795"/>
        <end position="822"/>
    </location>
</feature>
<dbReference type="InterPro" id="IPR041470">
    <property type="entry name" value="GCP_N"/>
</dbReference>
<feature type="domain" description="Gamma tubulin complex component C-terminal" evidence="7">
    <location>
        <begin position="573"/>
        <end position="953"/>
    </location>
</feature>
<feature type="domain" description="Gamma tubulin complex component protein N-terminal" evidence="8">
    <location>
        <begin position="238"/>
        <end position="570"/>
    </location>
</feature>
<feature type="region of interest" description="Disordered" evidence="6">
    <location>
        <begin position="1"/>
        <end position="21"/>
    </location>
</feature>
<sequence>MQSHQQGRSGPANTTTSSSGVSVTGLAELLQRLVKEVCGREMDQKALALAFQKSQVQLEKAGRAMDAEPEDTLVMRIKDSRDSVKVHKLDRALIRLRQPRRTPLQHRRRLLKLLLLLHNQNPAHQPHPSPSSGAATLNGHSGTVPPSYNGLPERVAAPPSDGGSSLALTKARQQEGAGGGAATGAFAFKGGGGGGLEVALTEREAPGEGTAASRGFQVILQKTNERYLAPGVSERLLLRDLLFVLQGCEGQYVKKDPNTGLFFLDPRVSAAAPVRDCIAPLSELGYLYTMICAGMNKSSGYGAYEGLVFQAFNQWLKDQLTEYYKLVALLESSLTPQLCSGERWMGMEVPPEGGLTLRRLAVWVQEPLERMRLLACLVDAAMCHKGGSLASALYAHSRRGDPVLRGLMADLVERVTLPLLEMIRLWMEEGQLRDPHGELFVASWPHVPNGQLWRHKYYLNVPQVPVYLPLETSRKVLLTGKSVSFVRNCCQDGDWLEFQHLSNAAADSSKPHTRPARTSASGKPSASGESGAESGGVVPPLPPIVQQLQLFVDQAAEKQNRRLVELLRQKYKLFEHFKALRAFLLLGQGDFIEWLIELAKEELNRGAREVYRHTLIGILDAALRNSNAQFHPADTLDRLTVKLHTPSIGDLGWDVFSLDYAVSTPLNVIFTPDAMQQYLRIFQLLWKTKRASHELSRIWSAHMATSHRAEIALARGHMATEPINDAIKMCHGFRAELYHWSQNLQAYFMHEVLDTAWQEFENNLNSCTDLDRVIAQHDSYLNAIQDGLFLRDVSASSRRAPSPPRARDSSSDPGDVSGGEVQSPLPSLQAILDLIIRFTLAQKGIFNEALAKSYGKRRGASPPRDGAAGGGGGECDDLDEDDGGDGDDGDGEVYFGLGDDGQWEASLQEILIIRQDYRNHLQHFITAIQALSRDTKNDSLSYLASRLDFNEFYTKPAPGSPAYASLVPLPTDLLAGSSGIASPAPSDLMTVPSGSPSPPLPSRAFIPPHPHQPQHAFLSSAAAACSSGVNGVFPSILSGGVRALSADHSVRAEGEEDDG</sequence>
<feature type="compositionally biased region" description="Polar residues" evidence="6">
    <location>
        <begin position="1"/>
        <end position="13"/>
    </location>
</feature>
<dbReference type="InParanoid" id="A0A0G4EX60"/>
<dbReference type="GO" id="GO:0031122">
    <property type="term" value="P:cytoplasmic microtubule organization"/>
    <property type="evidence" value="ECO:0007669"/>
    <property type="project" value="TreeGrafter"/>
</dbReference>
<dbReference type="Proteomes" id="UP000041254">
    <property type="component" value="Unassembled WGS sequence"/>
</dbReference>
<keyword evidence="10" id="KW-1185">Reference proteome</keyword>
<evidence type="ECO:0000256" key="3">
    <source>
        <dbReference type="ARBA" id="ARBA00022490"/>
    </source>
</evidence>
<dbReference type="GO" id="GO:0005874">
    <property type="term" value="C:microtubule"/>
    <property type="evidence" value="ECO:0007669"/>
    <property type="project" value="UniProtKB-KW"/>
</dbReference>
<organism evidence="9 10">
    <name type="scientific">Vitrella brassicaformis (strain CCMP3155)</name>
    <dbReference type="NCBI Taxonomy" id="1169540"/>
    <lineage>
        <taxon>Eukaryota</taxon>
        <taxon>Sar</taxon>
        <taxon>Alveolata</taxon>
        <taxon>Colpodellida</taxon>
        <taxon>Vitrellaceae</taxon>
        <taxon>Vitrella</taxon>
    </lineage>
</organism>
<dbReference type="Gene3D" id="1.20.120.1900">
    <property type="entry name" value="Gamma-tubulin complex, C-terminal domain"/>
    <property type="match status" value="1"/>
</dbReference>
<evidence type="ECO:0000256" key="1">
    <source>
        <dbReference type="ARBA" id="ARBA00004245"/>
    </source>
</evidence>
<protein>
    <submittedName>
        <fullName evidence="9">Uncharacterized protein</fullName>
    </submittedName>
</protein>
<dbReference type="PANTHER" id="PTHR19302">
    <property type="entry name" value="GAMMA TUBULIN COMPLEX PROTEIN"/>
    <property type="match status" value="1"/>
</dbReference>
<dbReference type="GO" id="GO:0000278">
    <property type="term" value="P:mitotic cell cycle"/>
    <property type="evidence" value="ECO:0007669"/>
    <property type="project" value="TreeGrafter"/>
</dbReference>
<comment type="subcellular location">
    <subcellularLocation>
        <location evidence="1">Cytoplasm</location>
        <location evidence="1">Cytoskeleton</location>
    </subcellularLocation>
</comment>
<comment type="similarity">
    <text evidence="2">Belongs to the TUBGCP family.</text>
</comment>
<dbReference type="InterPro" id="IPR040457">
    <property type="entry name" value="GCP_C"/>
</dbReference>
<feature type="region of interest" description="Disordered" evidence="6">
    <location>
        <begin position="506"/>
        <end position="536"/>
    </location>
</feature>
<feature type="compositionally biased region" description="Low complexity" evidence="6">
    <location>
        <begin position="519"/>
        <end position="536"/>
    </location>
</feature>
<keyword evidence="5" id="KW-0206">Cytoskeleton</keyword>
<dbReference type="GO" id="GO:0000922">
    <property type="term" value="C:spindle pole"/>
    <property type="evidence" value="ECO:0007669"/>
    <property type="project" value="InterPro"/>
</dbReference>
<evidence type="ECO:0000313" key="10">
    <source>
        <dbReference type="Proteomes" id="UP000041254"/>
    </source>
</evidence>
<evidence type="ECO:0000259" key="7">
    <source>
        <dbReference type="Pfam" id="PF04130"/>
    </source>
</evidence>
<name>A0A0G4EX60_VITBC</name>
<dbReference type="AlphaFoldDB" id="A0A0G4EX60"/>
<dbReference type="OMA" id="FVNNLWS"/>
<dbReference type="EMBL" id="CDMY01000333">
    <property type="protein sequence ID" value="CEM02679.1"/>
    <property type="molecule type" value="Genomic_DNA"/>
</dbReference>
<dbReference type="Pfam" id="PF17681">
    <property type="entry name" value="GCP_N_terminal"/>
    <property type="match status" value="1"/>
</dbReference>
<dbReference type="STRING" id="1169540.A0A0G4EX60"/>
<feature type="region of interest" description="Disordered" evidence="6">
    <location>
        <begin position="121"/>
        <end position="182"/>
    </location>
</feature>
<keyword evidence="4" id="KW-0493">Microtubule</keyword>
<evidence type="ECO:0000256" key="5">
    <source>
        <dbReference type="ARBA" id="ARBA00023212"/>
    </source>
</evidence>
<dbReference type="GO" id="GO:0000930">
    <property type="term" value="C:gamma-tubulin complex"/>
    <property type="evidence" value="ECO:0007669"/>
    <property type="project" value="TreeGrafter"/>
</dbReference>
<dbReference type="InterPro" id="IPR042241">
    <property type="entry name" value="GCP_C_sf"/>
</dbReference>
<feature type="region of interest" description="Disordered" evidence="6">
    <location>
        <begin position="855"/>
        <end position="897"/>
    </location>
</feature>
<dbReference type="GO" id="GO:0051011">
    <property type="term" value="F:microtubule minus-end binding"/>
    <property type="evidence" value="ECO:0007669"/>
    <property type="project" value="TreeGrafter"/>
</dbReference>
<evidence type="ECO:0000256" key="4">
    <source>
        <dbReference type="ARBA" id="ARBA00022701"/>
    </source>
</evidence>
<evidence type="ECO:0000259" key="8">
    <source>
        <dbReference type="Pfam" id="PF17681"/>
    </source>
</evidence>
<feature type="compositionally biased region" description="Acidic residues" evidence="6">
    <location>
        <begin position="874"/>
        <end position="891"/>
    </location>
</feature>
<reference evidence="9 10" key="1">
    <citation type="submission" date="2014-11" db="EMBL/GenBank/DDBJ databases">
        <authorList>
            <person name="Zhu J."/>
            <person name="Qi W."/>
            <person name="Song R."/>
        </authorList>
    </citation>
    <scope>NUCLEOTIDE SEQUENCE [LARGE SCALE GENOMIC DNA]</scope>
</reference>